<evidence type="ECO:0000256" key="2">
    <source>
        <dbReference type="SAM" id="SignalP"/>
    </source>
</evidence>
<dbReference type="InterPro" id="IPR050708">
    <property type="entry name" value="T6SS_VgrG/RHS"/>
</dbReference>
<dbReference type="PANTHER" id="PTHR32305">
    <property type="match status" value="1"/>
</dbReference>
<accession>A0ABU5YBR2</accession>
<keyword evidence="4" id="KW-1185">Reference proteome</keyword>
<gene>
    <name evidence="3" type="ORF">VJJ49_11955</name>
</gene>
<dbReference type="Gene3D" id="2.180.10.10">
    <property type="entry name" value="RHS repeat-associated core"/>
    <property type="match status" value="1"/>
</dbReference>
<sequence>MKLILPRVKQALLFTCFSTFLFAQQTGKKDYKNTLIGNVKSVRSTTYVALDKGGGKFGKGSVAKGMDNFLISYDKKGNVTDRVAYYTNGKVWYTKKYVYEGSDIPKEVPEKMVVQPKEKVALEKTEEGFRGKVVYRYDKKGQKTEESSFDSKGTLLWRYVYRYNNKGHLLEKDNFDAQANLISRESYRYDTNEKVLEKTITMNNQTAYKCVWQYDDKGKVVEKEEYFTELITPEKLDKLIIDEINTQGVLWKKIKYSYDNKGNRVEVNVYDAQKKEAPKYAGGAQQPKKEQPKQPSYDELPNPKLLYTDEHDNLGNLWKKDTYVYDDKGQIIEVKSVDNEGKPLFRYTYKYDTKGREIERINYDKSNEMIQKTTHLYDLKGHLLERAEYDAYGELIQRNTYKYNDKDQIIEQQGHNTNGSLAFLIKFSYNHLGECVESVTTNPKGEQTSKLVQEYKLDDHNNWIKLTQYAEGKATYITERTIEYYP</sequence>
<proteinExistence type="predicted"/>
<evidence type="ECO:0000313" key="4">
    <source>
        <dbReference type="Proteomes" id="UP001324270"/>
    </source>
</evidence>
<feature type="region of interest" description="Disordered" evidence="1">
    <location>
        <begin position="277"/>
        <end position="302"/>
    </location>
</feature>
<organism evidence="3 4">
    <name type="scientific">Capnocytophaga gingivalis</name>
    <dbReference type="NCBI Taxonomy" id="1017"/>
    <lineage>
        <taxon>Bacteria</taxon>
        <taxon>Pseudomonadati</taxon>
        <taxon>Bacteroidota</taxon>
        <taxon>Flavobacteriia</taxon>
        <taxon>Flavobacteriales</taxon>
        <taxon>Flavobacteriaceae</taxon>
        <taxon>Capnocytophaga</taxon>
    </lineage>
</organism>
<dbReference type="Proteomes" id="UP001324270">
    <property type="component" value="Unassembled WGS sequence"/>
</dbReference>
<dbReference type="RefSeq" id="WP_323980000.1">
    <property type="nucleotide sequence ID" value="NZ_JAYKBV010000020.1"/>
</dbReference>
<evidence type="ECO:0000256" key="1">
    <source>
        <dbReference type="SAM" id="MobiDB-lite"/>
    </source>
</evidence>
<name>A0ABU5YBR2_9FLAO</name>
<feature type="chain" id="PRO_5046512093" evidence="2">
    <location>
        <begin position="24"/>
        <end position="486"/>
    </location>
</feature>
<evidence type="ECO:0000313" key="3">
    <source>
        <dbReference type="EMBL" id="MEB3041397.1"/>
    </source>
</evidence>
<comment type="caution">
    <text evidence="3">The sequence shown here is derived from an EMBL/GenBank/DDBJ whole genome shotgun (WGS) entry which is preliminary data.</text>
</comment>
<dbReference type="EMBL" id="JAYKBV010000020">
    <property type="protein sequence ID" value="MEB3041397.1"/>
    <property type="molecule type" value="Genomic_DNA"/>
</dbReference>
<keyword evidence="2" id="KW-0732">Signal</keyword>
<feature type="signal peptide" evidence="2">
    <location>
        <begin position="1"/>
        <end position="23"/>
    </location>
</feature>
<protein>
    <submittedName>
        <fullName evidence="3">Sugar-binding protein</fullName>
    </submittedName>
</protein>
<reference evidence="3 4" key="1">
    <citation type="submission" date="2023-12" db="EMBL/GenBank/DDBJ databases">
        <title>Genomic sequences of Capnocytophaga and Parvimonas strains.</title>
        <authorList>
            <person name="Watt R.M."/>
            <person name="Wang M."/>
            <person name="Yang T."/>
            <person name="Tong W.M."/>
        </authorList>
    </citation>
    <scope>NUCLEOTIDE SEQUENCE [LARGE SCALE GENOMIC DNA]</scope>
    <source>
        <strain evidence="3 4">CCUG 13156</strain>
    </source>
</reference>
<dbReference type="PANTHER" id="PTHR32305:SF15">
    <property type="entry name" value="PROTEIN RHSA-RELATED"/>
    <property type="match status" value="1"/>
</dbReference>